<dbReference type="Proteomes" id="UP001596455">
    <property type="component" value="Unassembled WGS sequence"/>
</dbReference>
<dbReference type="PANTHER" id="PTHR24094:SF15">
    <property type="entry name" value="AMP-DEPENDENT SYNTHETASE_LIGASE DOMAIN-CONTAINING PROTEIN-RELATED"/>
    <property type="match status" value="1"/>
</dbReference>
<organism evidence="2 3">
    <name type="scientific">Georgenia alba</name>
    <dbReference type="NCBI Taxonomy" id="2233858"/>
    <lineage>
        <taxon>Bacteria</taxon>
        <taxon>Bacillati</taxon>
        <taxon>Actinomycetota</taxon>
        <taxon>Actinomycetes</taxon>
        <taxon>Micrococcales</taxon>
        <taxon>Bogoriellaceae</taxon>
        <taxon>Georgenia</taxon>
    </lineage>
</organism>
<dbReference type="PANTHER" id="PTHR24094">
    <property type="entry name" value="SECRETED PROTEIN"/>
    <property type="match status" value="1"/>
</dbReference>
<accession>A0ABW2QAI4</accession>
<reference evidence="3" key="1">
    <citation type="journal article" date="2019" name="Int. J. Syst. Evol. Microbiol.">
        <title>The Global Catalogue of Microorganisms (GCM) 10K type strain sequencing project: providing services to taxonomists for standard genome sequencing and annotation.</title>
        <authorList>
            <consortium name="The Broad Institute Genomics Platform"/>
            <consortium name="The Broad Institute Genome Sequencing Center for Infectious Disease"/>
            <person name="Wu L."/>
            <person name="Ma J."/>
        </authorList>
    </citation>
    <scope>NUCLEOTIDE SEQUENCE [LARGE SCALE GENOMIC DNA]</scope>
    <source>
        <strain evidence="3">JCM 1490</strain>
    </source>
</reference>
<dbReference type="Pfam" id="PF07510">
    <property type="entry name" value="GmrSD_C"/>
    <property type="match status" value="1"/>
</dbReference>
<evidence type="ECO:0000313" key="3">
    <source>
        <dbReference type="Proteomes" id="UP001596455"/>
    </source>
</evidence>
<keyword evidence="2" id="KW-0255">Endonuclease</keyword>
<keyword evidence="2" id="KW-0540">Nuclease</keyword>
<sequence>MYDGRVTGNASTFDVDHVVPLAEAWGSGARRWTDRTRQHFANDLGYRFSLIAVSASSNRAKGDREPGRWMPSVRSYRCTYTKHWIAVKWRWDLAVDRNERRDLDRALSTYCGSRNIQALRPSRADVDIRPTGSSRPQANAAWNRPGPDLDCSDIRRKVRVYRPDYHRLDADGDGWGCVSYG</sequence>
<dbReference type="RefSeq" id="WP_382395191.1">
    <property type="nucleotide sequence ID" value="NZ_JBHTCQ010000002.1"/>
</dbReference>
<dbReference type="InterPro" id="IPR011089">
    <property type="entry name" value="GmrSD_C"/>
</dbReference>
<proteinExistence type="predicted"/>
<protein>
    <submittedName>
        <fullName evidence="2">HNH endonuclease family protein</fullName>
    </submittedName>
</protein>
<name>A0ABW2QAI4_9MICO</name>
<dbReference type="GO" id="GO:0004519">
    <property type="term" value="F:endonuclease activity"/>
    <property type="evidence" value="ECO:0007669"/>
    <property type="project" value="UniProtKB-KW"/>
</dbReference>
<evidence type="ECO:0000259" key="1">
    <source>
        <dbReference type="Pfam" id="PF07510"/>
    </source>
</evidence>
<keyword evidence="3" id="KW-1185">Reference proteome</keyword>
<gene>
    <name evidence="2" type="ORF">ACFQQL_13470</name>
</gene>
<feature type="domain" description="GmrSD restriction endonucleases C-terminal" evidence="1">
    <location>
        <begin position="9"/>
        <end position="103"/>
    </location>
</feature>
<comment type="caution">
    <text evidence="2">The sequence shown here is derived from an EMBL/GenBank/DDBJ whole genome shotgun (WGS) entry which is preliminary data.</text>
</comment>
<keyword evidence="2" id="KW-0378">Hydrolase</keyword>
<dbReference type="EMBL" id="JBHTCQ010000002">
    <property type="protein sequence ID" value="MFC7406126.1"/>
    <property type="molecule type" value="Genomic_DNA"/>
</dbReference>
<evidence type="ECO:0000313" key="2">
    <source>
        <dbReference type="EMBL" id="MFC7406126.1"/>
    </source>
</evidence>